<feature type="non-terminal residue" evidence="3">
    <location>
        <position position="48"/>
    </location>
</feature>
<dbReference type="AlphaFoldDB" id="A0A8S3BFH2"/>
<evidence type="ECO:0000313" key="5">
    <source>
        <dbReference type="Proteomes" id="UP000681720"/>
    </source>
</evidence>
<evidence type="ECO:0000313" key="2">
    <source>
        <dbReference type="EMBL" id="CAF4817954.1"/>
    </source>
</evidence>
<dbReference type="Proteomes" id="UP000681720">
    <property type="component" value="Unassembled WGS sequence"/>
</dbReference>
<evidence type="ECO:0000313" key="3">
    <source>
        <dbReference type="EMBL" id="CAF4828047.1"/>
    </source>
</evidence>
<dbReference type="Proteomes" id="UP000681967">
    <property type="component" value="Unassembled WGS sequence"/>
</dbReference>
<dbReference type="EMBL" id="CAJOBH010143923">
    <property type="protein sequence ID" value="CAF4817954.1"/>
    <property type="molecule type" value="Genomic_DNA"/>
</dbReference>
<comment type="caution">
    <text evidence="3">The sequence shown here is derived from an EMBL/GenBank/DDBJ whole genome shotgun (WGS) entry which is preliminary data.</text>
</comment>
<dbReference type="EMBL" id="CAJOBJ010156580">
    <property type="protein sequence ID" value="CAF4829289.1"/>
    <property type="molecule type" value="Genomic_DNA"/>
</dbReference>
<organism evidence="3 5">
    <name type="scientific">Rotaria magnacalcarata</name>
    <dbReference type="NCBI Taxonomy" id="392030"/>
    <lineage>
        <taxon>Eukaryota</taxon>
        <taxon>Metazoa</taxon>
        <taxon>Spiralia</taxon>
        <taxon>Gnathifera</taxon>
        <taxon>Rotifera</taxon>
        <taxon>Eurotatoria</taxon>
        <taxon>Bdelloidea</taxon>
        <taxon>Philodinida</taxon>
        <taxon>Philodinidae</taxon>
        <taxon>Rotaria</taxon>
    </lineage>
</organism>
<sequence length="48" mass="5538">MGTDLTQAEVNVVWSASDFPLEKSVPFPNLIRQIIMFNREESQIMLNQ</sequence>
<dbReference type="Proteomes" id="UP000676336">
    <property type="component" value="Unassembled WGS sequence"/>
</dbReference>
<dbReference type="EMBL" id="CAJOBJ010156249">
    <property type="protein sequence ID" value="CAF4828047.1"/>
    <property type="molecule type" value="Genomic_DNA"/>
</dbReference>
<protein>
    <submittedName>
        <fullName evidence="3">Uncharacterized protein</fullName>
    </submittedName>
</protein>
<dbReference type="EMBL" id="CAJOBI010103679">
    <property type="protein sequence ID" value="CAF4599652.1"/>
    <property type="molecule type" value="Genomic_DNA"/>
</dbReference>
<proteinExistence type="predicted"/>
<reference evidence="3" key="1">
    <citation type="submission" date="2021-02" db="EMBL/GenBank/DDBJ databases">
        <authorList>
            <person name="Nowell W R."/>
        </authorList>
    </citation>
    <scope>NUCLEOTIDE SEQUENCE</scope>
</reference>
<gene>
    <name evidence="2" type="ORF">BYL167_LOCUS48863</name>
    <name evidence="3" type="ORF">GIL414_LOCUS48323</name>
    <name evidence="4" type="ORF">GIL414_LOCUS48382</name>
    <name evidence="1" type="ORF">SMN809_LOCUS39024</name>
</gene>
<name>A0A8S3BFH2_9BILA</name>
<evidence type="ECO:0000313" key="1">
    <source>
        <dbReference type="EMBL" id="CAF4599652.1"/>
    </source>
</evidence>
<evidence type="ECO:0000313" key="4">
    <source>
        <dbReference type="EMBL" id="CAF4829289.1"/>
    </source>
</evidence>
<accession>A0A8S3BFH2</accession>